<name>A0A6G8PVE2_9ACTN</name>
<organism evidence="6 7">
    <name type="scientific">Rubrobacter marinus</name>
    <dbReference type="NCBI Taxonomy" id="2653852"/>
    <lineage>
        <taxon>Bacteria</taxon>
        <taxon>Bacillati</taxon>
        <taxon>Actinomycetota</taxon>
        <taxon>Rubrobacteria</taxon>
        <taxon>Rubrobacterales</taxon>
        <taxon>Rubrobacteraceae</taxon>
        <taxon>Rubrobacter</taxon>
    </lineage>
</organism>
<gene>
    <name evidence="6" type="ORF">GBA65_06215</name>
</gene>
<evidence type="ECO:0000313" key="7">
    <source>
        <dbReference type="Proteomes" id="UP000502706"/>
    </source>
</evidence>
<dbReference type="KEGG" id="rmar:GBA65_06215"/>
<dbReference type="InterPro" id="IPR005119">
    <property type="entry name" value="LysR_subst-bd"/>
</dbReference>
<dbReference type="Proteomes" id="UP000502706">
    <property type="component" value="Chromosome"/>
</dbReference>
<evidence type="ECO:0000313" key="6">
    <source>
        <dbReference type="EMBL" id="QIN78170.1"/>
    </source>
</evidence>
<evidence type="ECO:0000259" key="5">
    <source>
        <dbReference type="PROSITE" id="PS50931"/>
    </source>
</evidence>
<dbReference type="EMBL" id="CP045121">
    <property type="protein sequence ID" value="QIN78170.1"/>
    <property type="molecule type" value="Genomic_DNA"/>
</dbReference>
<dbReference type="InterPro" id="IPR000847">
    <property type="entry name" value="LysR_HTH_N"/>
</dbReference>
<protein>
    <submittedName>
        <fullName evidence="6">LysR family transcriptional regulator</fullName>
    </submittedName>
</protein>
<dbReference type="SUPFAM" id="SSF53850">
    <property type="entry name" value="Periplasmic binding protein-like II"/>
    <property type="match status" value="1"/>
</dbReference>
<dbReference type="Gene3D" id="3.40.190.290">
    <property type="match status" value="1"/>
</dbReference>
<keyword evidence="3" id="KW-0238">DNA-binding</keyword>
<feature type="domain" description="HTH lysR-type" evidence="5">
    <location>
        <begin position="23"/>
        <end position="80"/>
    </location>
</feature>
<evidence type="ECO:0000256" key="1">
    <source>
        <dbReference type="ARBA" id="ARBA00009437"/>
    </source>
</evidence>
<dbReference type="CDD" id="cd05466">
    <property type="entry name" value="PBP2_LTTR_substrate"/>
    <property type="match status" value="1"/>
</dbReference>
<dbReference type="PANTHER" id="PTHR30126:SF40">
    <property type="entry name" value="HTH-TYPE TRANSCRIPTIONAL REGULATOR GLTR"/>
    <property type="match status" value="1"/>
</dbReference>
<keyword evidence="4" id="KW-0804">Transcription</keyword>
<comment type="similarity">
    <text evidence="1">Belongs to the LysR transcriptional regulatory family.</text>
</comment>
<dbReference type="Pfam" id="PF03466">
    <property type="entry name" value="LysR_substrate"/>
    <property type="match status" value="1"/>
</dbReference>
<accession>A0A6G8PVE2</accession>
<dbReference type="SUPFAM" id="SSF46785">
    <property type="entry name" value="Winged helix' DNA-binding domain"/>
    <property type="match status" value="1"/>
</dbReference>
<proteinExistence type="inferred from homology"/>
<dbReference type="PRINTS" id="PR00039">
    <property type="entry name" value="HTHLYSR"/>
</dbReference>
<dbReference type="GO" id="GO:0003700">
    <property type="term" value="F:DNA-binding transcription factor activity"/>
    <property type="evidence" value="ECO:0007669"/>
    <property type="project" value="InterPro"/>
</dbReference>
<dbReference type="PROSITE" id="PS50931">
    <property type="entry name" value="HTH_LYSR"/>
    <property type="match status" value="1"/>
</dbReference>
<reference evidence="6 7" key="1">
    <citation type="submission" date="2019-10" db="EMBL/GenBank/DDBJ databases">
        <title>Rubrobacter sp nov SCSIO 52915 isolated from a deep-sea sediment in the South China Sea.</title>
        <authorList>
            <person name="Chen R.W."/>
        </authorList>
    </citation>
    <scope>NUCLEOTIDE SEQUENCE [LARGE SCALE GENOMIC DNA]</scope>
    <source>
        <strain evidence="6 7">SCSIO 52915</strain>
    </source>
</reference>
<evidence type="ECO:0000256" key="4">
    <source>
        <dbReference type="ARBA" id="ARBA00023163"/>
    </source>
</evidence>
<dbReference type="InterPro" id="IPR036388">
    <property type="entry name" value="WH-like_DNA-bd_sf"/>
</dbReference>
<dbReference type="GO" id="GO:0000976">
    <property type="term" value="F:transcription cis-regulatory region binding"/>
    <property type="evidence" value="ECO:0007669"/>
    <property type="project" value="TreeGrafter"/>
</dbReference>
<keyword evidence="7" id="KW-1185">Reference proteome</keyword>
<dbReference type="PANTHER" id="PTHR30126">
    <property type="entry name" value="HTH-TYPE TRANSCRIPTIONAL REGULATOR"/>
    <property type="match status" value="1"/>
</dbReference>
<dbReference type="Gene3D" id="1.10.10.10">
    <property type="entry name" value="Winged helix-like DNA-binding domain superfamily/Winged helix DNA-binding domain"/>
    <property type="match status" value="1"/>
</dbReference>
<evidence type="ECO:0000256" key="3">
    <source>
        <dbReference type="ARBA" id="ARBA00023125"/>
    </source>
</evidence>
<dbReference type="AlphaFoldDB" id="A0A6G8PVE2"/>
<dbReference type="Pfam" id="PF00126">
    <property type="entry name" value="HTH_1"/>
    <property type="match status" value="1"/>
</dbReference>
<dbReference type="InterPro" id="IPR036390">
    <property type="entry name" value="WH_DNA-bd_sf"/>
</dbReference>
<dbReference type="FunFam" id="1.10.10.10:FF:000001">
    <property type="entry name" value="LysR family transcriptional regulator"/>
    <property type="match status" value="1"/>
</dbReference>
<evidence type="ECO:0000256" key="2">
    <source>
        <dbReference type="ARBA" id="ARBA00023015"/>
    </source>
</evidence>
<keyword evidence="2" id="KW-0805">Transcription regulation</keyword>
<sequence length="341" mass="37541">MFACIVAIDYVYTDRSRTEGAGVLLRQLECFLAVARLGNVSRAAEEMYLTQPTLTARLKALEDELGDQLFVRTSRGMRLTPAGREFRPYAERCMASIEEGKQHLRELRGASGGRISIGTSPGVSTYALPAILERFTAVHPRVSVSVRTGHSEDVLEMVLKEEVQLGIARDVGHPEAESVTLYEDELVLVTDPGHRFTEKSSAELAEVGREQLILFDHASGYYEATQSLFKDAGIRELSTIELDNIEAAKRMVEHRLGVAFLPRTAVVRSVAAGHLSLIEVEDAPEMQRPIVALRRRDVPLTGTVAAFLEVASKMGETGSRAQLSPTLAAEFENLQLIDLFS</sequence>